<organism evidence="1 2">
    <name type="scientific">Porites evermanni</name>
    <dbReference type="NCBI Taxonomy" id="104178"/>
    <lineage>
        <taxon>Eukaryota</taxon>
        <taxon>Metazoa</taxon>
        <taxon>Cnidaria</taxon>
        <taxon>Anthozoa</taxon>
        <taxon>Hexacorallia</taxon>
        <taxon>Scleractinia</taxon>
        <taxon>Fungiina</taxon>
        <taxon>Poritidae</taxon>
        <taxon>Porites</taxon>
    </lineage>
</organism>
<evidence type="ECO:0000313" key="1">
    <source>
        <dbReference type="EMBL" id="CAH3194703.1"/>
    </source>
</evidence>
<feature type="non-terminal residue" evidence="1">
    <location>
        <position position="141"/>
    </location>
</feature>
<accession>A0ABN8ST13</accession>
<comment type="caution">
    <text evidence="1">The sequence shown here is derived from an EMBL/GenBank/DDBJ whole genome shotgun (WGS) entry which is preliminary data.</text>
</comment>
<gene>
    <name evidence="1" type="ORF">PEVE_00028434</name>
</gene>
<keyword evidence="2" id="KW-1185">Reference proteome</keyword>
<name>A0ABN8ST13_9CNID</name>
<feature type="non-terminal residue" evidence="1">
    <location>
        <position position="1"/>
    </location>
</feature>
<sequence length="141" mass="15180">STLRSSTFCLLSDAFNICDGNNAVTSSAANRYVEALSDIVCWGTGLRAANPRYARTKVYLLVVTHLLTILDPFSLDMSQFLCSQASFVLVLLSGFAHKPQDVGFDSGEPENGADRPVGYLWSMVGDNLGAVNLEGAVRVTE</sequence>
<evidence type="ECO:0000313" key="2">
    <source>
        <dbReference type="Proteomes" id="UP001159427"/>
    </source>
</evidence>
<dbReference type="Proteomes" id="UP001159427">
    <property type="component" value="Unassembled WGS sequence"/>
</dbReference>
<dbReference type="EMBL" id="CALNXI010003943">
    <property type="protein sequence ID" value="CAH3194703.1"/>
    <property type="molecule type" value="Genomic_DNA"/>
</dbReference>
<protein>
    <submittedName>
        <fullName evidence="1">Uncharacterized protein</fullName>
    </submittedName>
</protein>
<reference evidence="1 2" key="1">
    <citation type="submission" date="2022-05" db="EMBL/GenBank/DDBJ databases">
        <authorList>
            <consortium name="Genoscope - CEA"/>
            <person name="William W."/>
        </authorList>
    </citation>
    <scope>NUCLEOTIDE SEQUENCE [LARGE SCALE GENOMIC DNA]</scope>
</reference>
<proteinExistence type="predicted"/>